<dbReference type="CDD" id="cd21037">
    <property type="entry name" value="MLKL_NTD"/>
    <property type="match status" value="1"/>
</dbReference>
<dbReference type="Pfam" id="PF07714">
    <property type="entry name" value="PK_Tyr_Ser-Thr"/>
    <property type="match status" value="1"/>
</dbReference>
<dbReference type="InterPro" id="IPR011009">
    <property type="entry name" value="Kinase-like_dom_sf"/>
</dbReference>
<dbReference type="Proteomes" id="UP000789572">
    <property type="component" value="Unassembled WGS sequence"/>
</dbReference>
<evidence type="ECO:0000313" key="7">
    <source>
        <dbReference type="Proteomes" id="UP000789572"/>
    </source>
</evidence>
<name>A0A9N9BSM7_9GLOM</name>
<evidence type="ECO:0000259" key="5">
    <source>
        <dbReference type="PROSITE" id="PS50011"/>
    </source>
</evidence>
<dbReference type="InterPro" id="IPR059179">
    <property type="entry name" value="MLKL-like_MCAfunc"/>
</dbReference>
<feature type="domain" description="Protein kinase" evidence="5">
    <location>
        <begin position="214"/>
        <end position="473"/>
    </location>
</feature>
<evidence type="ECO:0000256" key="4">
    <source>
        <dbReference type="ARBA" id="ARBA00022840"/>
    </source>
</evidence>
<dbReference type="EMBL" id="CAJVPJ010001151">
    <property type="protein sequence ID" value="CAG8578372.1"/>
    <property type="molecule type" value="Genomic_DNA"/>
</dbReference>
<dbReference type="PANTHER" id="PTHR44329:SF288">
    <property type="entry name" value="MITOGEN-ACTIVATED PROTEIN KINASE KINASE KINASE 20"/>
    <property type="match status" value="1"/>
</dbReference>
<dbReference type="PANTHER" id="PTHR44329">
    <property type="entry name" value="SERINE/THREONINE-PROTEIN KINASE TNNI3K-RELATED"/>
    <property type="match status" value="1"/>
</dbReference>
<accession>A0A9N9BSM7</accession>
<protein>
    <submittedName>
        <fullName evidence="6">1727_t:CDS:1</fullName>
    </submittedName>
</protein>
<dbReference type="AlphaFoldDB" id="A0A9N9BSM7"/>
<organism evidence="6 7">
    <name type="scientific">Paraglomus occultum</name>
    <dbReference type="NCBI Taxonomy" id="144539"/>
    <lineage>
        <taxon>Eukaryota</taxon>
        <taxon>Fungi</taxon>
        <taxon>Fungi incertae sedis</taxon>
        <taxon>Mucoromycota</taxon>
        <taxon>Glomeromycotina</taxon>
        <taxon>Glomeromycetes</taxon>
        <taxon>Paraglomerales</taxon>
        <taxon>Paraglomeraceae</taxon>
        <taxon>Paraglomus</taxon>
    </lineage>
</organism>
<dbReference type="InterPro" id="IPR001245">
    <property type="entry name" value="Ser-Thr/Tyr_kinase_cat_dom"/>
</dbReference>
<keyword evidence="1" id="KW-0808">Transferase</keyword>
<comment type="caution">
    <text evidence="6">The sequence shown here is derived from an EMBL/GenBank/DDBJ whole genome shotgun (WGS) entry which is preliminary data.</text>
</comment>
<evidence type="ECO:0000256" key="3">
    <source>
        <dbReference type="ARBA" id="ARBA00022777"/>
    </source>
</evidence>
<keyword evidence="4" id="KW-0067">ATP-binding</keyword>
<evidence type="ECO:0000256" key="2">
    <source>
        <dbReference type="ARBA" id="ARBA00022741"/>
    </source>
</evidence>
<gene>
    <name evidence="6" type="ORF">POCULU_LOCUS6357</name>
</gene>
<dbReference type="InterPro" id="IPR000719">
    <property type="entry name" value="Prot_kinase_dom"/>
</dbReference>
<keyword evidence="2" id="KW-0547">Nucleotide-binding</keyword>
<dbReference type="InterPro" id="IPR051681">
    <property type="entry name" value="Ser/Thr_Kinases-Pseudokinases"/>
</dbReference>
<dbReference type="GO" id="GO:0005524">
    <property type="term" value="F:ATP binding"/>
    <property type="evidence" value="ECO:0007669"/>
    <property type="project" value="UniProtKB-KW"/>
</dbReference>
<dbReference type="GO" id="GO:0004674">
    <property type="term" value="F:protein serine/threonine kinase activity"/>
    <property type="evidence" value="ECO:0007669"/>
    <property type="project" value="TreeGrafter"/>
</dbReference>
<dbReference type="SUPFAM" id="SSF56112">
    <property type="entry name" value="Protein kinase-like (PK-like)"/>
    <property type="match status" value="1"/>
</dbReference>
<dbReference type="PROSITE" id="PS50011">
    <property type="entry name" value="PROTEIN_KINASE_DOM"/>
    <property type="match status" value="1"/>
</dbReference>
<dbReference type="Gene3D" id="1.10.510.10">
    <property type="entry name" value="Transferase(Phosphotransferase) domain 1"/>
    <property type="match status" value="1"/>
</dbReference>
<dbReference type="OrthoDB" id="1668230at2759"/>
<keyword evidence="7" id="KW-1185">Reference proteome</keyword>
<evidence type="ECO:0000313" key="6">
    <source>
        <dbReference type="EMBL" id="CAG8578372.1"/>
    </source>
</evidence>
<evidence type="ECO:0000256" key="1">
    <source>
        <dbReference type="ARBA" id="ARBA00022679"/>
    </source>
</evidence>
<reference evidence="6" key="1">
    <citation type="submission" date="2021-06" db="EMBL/GenBank/DDBJ databases">
        <authorList>
            <person name="Kallberg Y."/>
            <person name="Tangrot J."/>
            <person name="Rosling A."/>
        </authorList>
    </citation>
    <scope>NUCLEOTIDE SEQUENCE</scope>
    <source>
        <strain evidence="6">IA702</strain>
    </source>
</reference>
<sequence length="692" mass="78502">MAKRFRGFLGASIELISPVAKVVYFPGVAELFAVIERIVVLIDTARYNREALPYMKEYMLEVKQTIRDNSETINDEYTPSLMKALKNWEKFLVQYTKPKMRKLLTILNADKIDRKIRDLFSDLDTALNAANLRVTLENNKRLKQILGITERVDERMMDLDNKLNAMQIDVTVVKDAVTAKVKDSFLTTAICHGVPLSQEKIAELTISPELINPAHDTQPNGDGPTKVIYCGGLYAAKVKIATTNDDISKYWVQAFISSKLNTDLFMKNYGILLEGGIYYMITEWPGKGPLSEYLKTNRNIPWTQKIKWAIRLASALAVCHTKSFLFPPEISHNVIVDKNDNVKLANYHRARGIKDITTSVAEETDGVRWLCPEKTRDGTLPYSTSADVYSFGMLMWEITSHEIPFSDKTIGEVFMMLKTSVGLKDADAPRPPIVPGTPEKYASVMQKCWRQVAGSRPTMQYVVRKLEKLEKAFDAYGYTSDGTMMSSSSLTEYDPYAPTHPNVTMQTARRLHNQRHYREAFEQFKILADKAEPDAEANFYVGRYLIDSRIEFNRGIEGNVKDPNVGMSYLEVAEDLGCSEATQYRAQEKMAAATEIRRQLLNTGDETDADIILSRMKTECLGVFRDGAEKGNLRCMKDLADYGAKLGDRQSYIDGRRMLNNVIVNARNPAERAKAQEYLMKLQQHNNSQFLN</sequence>
<keyword evidence="3" id="KW-0418">Kinase</keyword>
<proteinExistence type="predicted"/>